<keyword evidence="1" id="KW-0472">Membrane</keyword>
<dbReference type="PANTHER" id="PTHR34214:SF3">
    <property type="entry name" value="PROTEIN CONSERVED IN THE GREEN LINEAGE AND DIATOMS 27, CHLOROPLASTIC"/>
    <property type="match status" value="1"/>
</dbReference>
<keyword evidence="1" id="KW-1133">Transmembrane helix</keyword>
<protein>
    <recommendedName>
        <fullName evidence="4">Ycf36 protein</fullName>
    </recommendedName>
</protein>
<sequence>MRESSLNVCPVPIEQQPINEYEQLKESWLFSWATLEKSLYWRKLAIVWLIGWLIVSPIAASSFPPPKSPLLFGISSNLGAAALLMLVLLQLWLGWRYIGDRLKKETVFYEESGWYDGQTWLKPPEVLTRDRLILSYQVAPILQRLTRTVTILAVLMIGDGIVWLCL</sequence>
<dbReference type="OrthoDB" id="462081at2"/>
<evidence type="ECO:0000256" key="1">
    <source>
        <dbReference type="SAM" id="Phobius"/>
    </source>
</evidence>
<name>A0A401IK63_APHSA</name>
<evidence type="ECO:0000313" key="2">
    <source>
        <dbReference type="EMBL" id="GBF81705.1"/>
    </source>
</evidence>
<gene>
    <name evidence="2" type="ORF">AsFPU1_3124</name>
</gene>
<organism evidence="2 3">
    <name type="scientific">Aphanothece sacrum FPU1</name>
    <dbReference type="NCBI Taxonomy" id="1920663"/>
    <lineage>
        <taxon>Bacteria</taxon>
        <taxon>Bacillati</taxon>
        <taxon>Cyanobacteriota</taxon>
        <taxon>Cyanophyceae</taxon>
        <taxon>Oscillatoriophycideae</taxon>
        <taxon>Chroococcales</taxon>
        <taxon>Aphanothecaceae</taxon>
        <taxon>Aphanothece</taxon>
    </lineage>
</organism>
<feature type="transmembrane region" description="Helical" evidence="1">
    <location>
        <begin position="44"/>
        <end position="64"/>
    </location>
</feature>
<dbReference type="InterPro" id="IPR009631">
    <property type="entry name" value="CGLD27-like"/>
</dbReference>
<feature type="transmembrane region" description="Helical" evidence="1">
    <location>
        <begin position="70"/>
        <end position="95"/>
    </location>
</feature>
<keyword evidence="1" id="KW-0812">Transmembrane</keyword>
<dbReference type="RefSeq" id="WP_124974481.1">
    <property type="nucleotide sequence ID" value="NZ_BDQK01000013.1"/>
</dbReference>
<comment type="caution">
    <text evidence="2">The sequence shown here is derived from an EMBL/GenBank/DDBJ whole genome shotgun (WGS) entry which is preliminary data.</text>
</comment>
<accession>A0A401IK63</accession>
<proteinExistence type="predicted"/>
<dbReference type="AlphaFoldDB" id="A0A401IK63"/>
<evidence type="ECO:0000313" key="3">
    <source>
        <dbReference type="Proteomes" id="UP000287247"/>
    </source>
</evidence>
<dbReference type="Proteomes" id="UP000287247">
    <property type="component" value="Unassembled WGS sequence"/>
</dbReference>
<keyword evidence="3" id="KW-1185">Reference proteome</keyword>
<dbReference type="EMBL" id="BDQK01000013">
    <property type="protein sequence ID" value="GBF81705.1"/>
    <property type="molecule type" value="Genomic_DNA"/>
</dbReference>
<reference evidence="3" key="1">
    <citation type="submission" date="2017-05" db="EMBL/GenBank/DDBJ databases">
        <title>Physiological properties and genetic analysis related to exopolysaccharide production of fresh-water unicellular cyanobacterium Aphanothece sacrum, Suizenji Nori, that has been cultured as a food source in Japan.</title>
        <authorList>
            <person name="Kanesaki Y."/>
            <person name="Yoshikawa S."/>
            <person name="Ohki K."/>
        </authorList>
    </citation>
    <scope>NUCLEOTIDE SEQUENCE [LARGE SCALE GENOMIC DNA]</scope>
    <source>
        <strain evidence="3">FPU1</strain>
    </source>
</reference>
<dbReference type="PANTHER" id="PTHR34214">
    <property type="match status" value="1"/>
</dbReference>
<dbReference type="Pfam" id="PF06799">
    <property type="entry name" value="CGLD27-like"/>
    <property type="match status" value="1"/>
</dbReference>
<evidence type="ECO:0008006" key="4">
    <source>
        <dbReference type="Google" id="ProtNLM"/>
    </source>
</evidence>